<dbReference type="EMBL" id="CAJNNW010001519">
    <property type="protein sequence ID" value="CAE8639003.1"/>
    <property type="molecule type" value="Genomic_DNA"/>
</dbReference>
<feature type="region of interest" description="Disordered" evidence="1">
    <location>
        <begin position="1"/>
        <end position="37"/>
    </location>
</feature>
<organism evidence="2 3">
    <name type="scientific">Polarella glacialis</name>
    <name type="common">Dinoflagellate</name>
    <dbReference type="NCBI Taxonomy" id="89957"/>
    <lineage>
        <taxon>Eukaryota</taxon>
        <taxon>Sar</taxon>
        <taxon>Alveolata</taxon>
        <taxon>Dinophyceae</taxon>
        <taxon>Suessiales</taxon>
        <taxon>Suessiaceae</taxon>
        <taxon>Polarella</taxon>
    </lineage>
</organism>
<name>A0A813HKD8_POLGL</name>
<feature type="compositionally biased region" description="Acidic residues" evidence="1">
    <location>
        <begin position="125"/>
        <end position="134"/>
    </location>
</feature>
<evidence type="ECO:0000256" key="1">
    <source>
        <dbReference type="SAM" id="MobiDB-lite"/>
    </source>
</evidence>
<feature type="non-terminal residue" evidence="2">
    <location>
        <position position="1"/>
    </location>
</feature>
<dbReference type="AlphaFoldDB" id="A0A813HKD8"/>
<evidence type="ECO:0000313" key="3">
    <source>
        <dbReference type="Proteomes" id="UP000626109"/>
    </source>
</evidence>
<proteinExistence type="predicted"/>
<feature type="region of interest" description="Disordered" evidence="1">
    <location>
        <begin position="62"/>
        <end position="134"/>
    </location>
</feature>
<sequence length="134" mass="13370">AAMSMGRGGYPASSGPSPYQQQYQGSRGPGYASSYGQYGMSHDVGQLGALGHSFEADAIGQGLHGSLSGAASEAEDYSRSPFQAGLGLGVSREGAAATLASSPPPGRNSQVPNRISALESSGVEAEGDEGCAQS</sequence>
<evidence type="ECO:0000313" key="2">
    <source>
        <dbReference type="EMBL" id="CAE8639003.1"/>
    </source>
</evidence>
<dbReference type="Proteomes" id="UP000626109">
    <property type="component" value="Unassembled WGS sequence"/>
</dbReference>
<accession>A0A813HKD8</accession>
<gene>
    <name evidence="2" type="ORF">PGLA2088_LOCUS1938</name>
</gene>
<comment type="caution">
    <text evidence="2">The sequence shown here is derived from an EMBL/GenBank/DDBJ whole genome shotgun (WGS) entry which is preliminary data.</text>
</comment>
<protein>
    <submittedName>
        <fullName evidence="2">Uncharacterized protein</fullName>
    </submittedName>
</protein>
<reference evidence="2" key="1">
    <citation type="submission" date="2021-02" db="EMBL/GenBank/DDBJ databases">
        <authorList>
            <person name="Dougan E. K."/>
            <person name="Rhodes N."/>
            <person name="Thang M."/>
            <person name="Chan C."/>
        </authorList>
    </citation>
    <scope>NUCLEOTIDE SEQUENCE</scope>
</reference>
<feature type="compositionally biased region" description="Low complexity" evidence="1">
    <location>
        <begin position="10"/>
        <end position="31"/>
    </location>
</feature>